<gene>
    <name evidence="5" type="ORF">SEMRO_15_G011240.1</name>
</gene>
<proteinExistence type="inferred from homology"/>
<feature type="compositionally biased region" description="Basic and acidic residues" evidence="2">
    <location>
        <begin position="482"/>
        <end position="498"/>
    </location>
</feature>
<evidence type="ECO:0000313" key="5">
    <source>
        <dbReference type="EMBL" id="CAB9497170.1"/>
    </source>
</evidence>
<dbReference type="SUPFAM" id="SSF51735">
    <property type="entry name" value="NAD(P)-binding Rossmann-fold domains"/>
    <property type="match status" value="1"/>
</dbReference>
<dbReference type="Gene3D" id="3.40.50.720">
    <property type="entry name" value="NAD(P)-binding Rossmann-like Domain"/>
    <property type="match status" value="1"/>
</dbReference>
<dbReference type="InterPro" id="IPR036291">
    <property type="entry name" value="NAD(P)-bd_dom_sf"/>
</dbReference>
<name>A0A9N8H2V4_9STRA</name>
<keyword evidence="6" id="KW-1185">Reference proteome</keyword>
<dbReference type="GO" id="GO:0005811">
    <property type="term" value="C:lipid droplet"/>
    <property type="evidence" value="ECO:0007669"/>
    <property type="project" value="TreeGrafter"/>
</dbReference>
<dbReference type="EMBL" id="CAICTM010000015">
    <property type="protein sequence ID" value="CAB9497170.1"/>
    <property type="molecule type" value="Genomic_DNA"/>
</dbReference>
<dbReference type="InterPro" id="IPR051276">
    <property type="entry name" value="Saccharopine_DH-like_oxidrdct"/>
</dbReference>
<feature type="region of interest" description="Disordered" evidence="2">
    <location>
        <begin position="477"/>
        <end position="498"/>
    </location>
</feature>
<dbReference type="GO" id="GO:0005739">
    <property type="term" value="C:mitochondrion"/>
    <property type="evidence" value="ECO:0007669"/>
    <property type="project" value="TreeGrafter"/>
</dbReference>
<keyword evidence="3" id="KW-1133">Transmembrane helix</keyword>
<evidence type="ECO:0000256" key="2">
    <source>
        <dbReference type="SAM" id="MobiDB-lite"/>
    </source>
</evidence>
<dbReference type="Proteomes" id="UP001153069">
    <property type="component" value="Unassembled WGS sequence"/>
</dbReference>
<dbReference type="PANTHER" id="PTHR12286">
    <property type="entry name" value="SACCHAROPINE DEHYDROGENASE-LIKE OXIDOREDUCTASE"/>
    <property type="match status" value="1"/>
</dbReference>
<reference evidence="5" key="1">
    <citation type="submission" date="2020-06" db="EMBL/GenBank/DDBJ databases">
        <authorList>
            <consortium name="Plant Systems Biology data submission"/>
        </authorList>
    </citation>
    <scope>NUCLEOTIDE SEQUENCE</scope>
    <source>
        <strain evidence="5">D6</strain>
    </source>
</reference>
<dbReference type="PANTHER" id="PTHR12286:SF5">
    <property type="entry name" value="SACCHAROPINE DEHYDROGENASE-LIKE OXIDOREDUCTASE"/>
    <property type="match status" value="1"/>
</dbReference>
<protein>
    <submittedName>
        <fullName evidence="5">Trans-acting enoyl reductase</fullName>
    </submittedName>
</protein>
<feature type="transmembrane region" description="Helical" evidence="3">
    <location>
        <begin position="295"/>
        <end position="316"/>
    </location>
</feature>
<evidence type="ECO:0000313" key="6">
    <source>
        <dbReference type="Proteomes" id="UP001153069"/>
    </source>
</evidence>
<evidence type="ECO:0000259" key="4">
    <source>
        <dbReference type="Pfam" id="PF03435"/>
    </source>
</evidence>
<sequence length="498" mass="55245">MSVTKPKVDPYIDIVGLPSPLRRDQRFMFQVSPLRFAAFFAFIPFWLGAIMPLTIFYQVTTRVLRKLGILEPHPRPPLDSGHIKAPETIQPRKDRKYDIVVLGVTGFTGRLAARHLAQKYGAEGKIIKWAIAGRNKAKVEAVRKSLAEELKMPKIVTEIDIIVADTSDPNTMPALVEDTRAVATTAGPYQEYGNTVVEFCAKYGTHYTDITGEVGWVKQMMVQHGETAKSTGAKIVPFCGHDCIPWDLSVMKLQQLLKDEFNDDLKTVKVWDEALMQAPGGTYQTAMLSLSGNGLYPWTAPFVMALINAKIVRWTYALRQQGEKKISYRETQVHRDFMTAFTVYVGTMILGSSLLNPLTKWLAYQFILPLPGNGPSSENLEKTNYLLVTAEGVGTNGNRVESTFYLPKDPGCLETAKMMVEAGLAMALHETNNGEGKGKKELPSGNDGGFFPPAACLGDVLLDRLIDVGIEYKVRTVAKPEPTIKDKEEDVKPKDKDA</sequence>
<comment type="similarity">
    <text evidence="1">Belongs to the saccharopine dehydrogenase family.</text>
</comment>
<organism evidence="5 6">
    <name type="scientific">Seminavis robusta</name>
    <dbReference type="NCBI Taxonomy" id="568900"/>
    <lineage>
        <taxon>Eukaryota</taxon>
        <taxon>Sar</taxon>
        <taxon>Stramenopiles</taxon>
        <taxon>Ochrophyta</taxon>
        <taxon>Bacillariophyta</taxon>
        <taxon>Bacillariophyceae</taxon>
        <taxon>Bacillariophycidae</taxon>
        <taxon>Naviculales</taxon>
        <taxon>Naviculaceae</taxon>
        <taxon>Seminavis</taxon>
    </lineage>
</organism>
<feature type="transmembrane region" description="Helical" evidence="3">
    <location>
        <begin position="36"/>
        <end position="57"/>
    </location>
</feature>
<dbReference type="GO" id="GO:0005886">
    <property type="term" value="C:plasma membrane"/>
    <property type="evidence" value="ECO:0007669"/>
    <property type="project" value="TreeGrafter"/>
</dbReference>
<feature type="transmembrane region" description="Helical" evidence="3">
    <location>
        <begin position="337"/>
        <end position="355"/>
    </location>
</feature>
<feature type="domain" description="Saccharopine dehydrogenase NADP binding" evidence="4">
    <location>
        <begin position="99"/>
        <end position="233"/>
    </location>
</feature>
<evidence type="ECO:0000256" key="3">
    <source>
        <dbReference type="SAM" id="Phobius"/>
    </source>
</evidence>
<dbReference type="AlphaFoldDB" id="A0A9N8H2V4"/>
<keyword evidence="3" id="KW-0472">Membrane</keyword>
<dbReference type="OrthoDB" id="10268090at2759"/>
<accession>A0A9N8H2V4</accession>
<dbReference type="Pfam" id="PF03435">
    <property type="entry name" value="Sacchrp_dh_NADP"/>
    <property type="match status" value="1"/>
</dbReference>
<evidence type="ECO:0000256" key="1">
    <source>
        <dbReference type="ARBA" id="ARBA00038048"/>
    </source>
</evidence>
<comment type="caution">
    <text evidence="5">The sequence shown here is derived from an EMBL/GenBank/DDBJ whole genome shotgun (WGS) entry which is preliminary data.</text>
</comment>
<dbReference type="InterPro" id="IPR005097">
    <property type="entry name" value="Sacchrp_dh_NADP-bd"/>
</dbReference>
<dbReference type="GO" id="GO:0009247">
    <property type="term" value="P:glycolipid biosynthetic process"/>
    <property type="evidence" value="ECO:0007669"/>
    <property type="project" value="TreeGrafter"/>
</dbReference>
<keyword evidence="3" id="KW-0812">Transmembrane</keyword>